<proteinExistence type="predicted"/>
<protein>
    <submittedName>
        <fullName evidence="2">Uncharacterized protein</fullName>
    </submittedName>
</protein>
<name>A0A914RXK2_PAREQ</name>
<accession>A0A914RXK2</accession>
<dbReference type="Proteomes" id="UP000887564">
    <property type="component" value="Unplaced"/>
</dbReference>
<evidence type="ECO:0000313" key="1">
    <source>
        <dbReference type="Proteomes" id="UP000887564"/>
    </source>
</evidence>
<dbReference type="WBParaSite" id="PEQ_0001123001-mRNA-1">
    <property type="protein sequence ID" value="PEQ_0001123001-mRNA-1"/>
    <property type="gene ID" value="PEQ_0001123001"/>
</dbReference>
<keyword evidence="1" id="KW-1185">Reference proteome</keyword>
<dbReference type="AlphaFoldDB" id="A0A914RXK2"/>
<sequence length="72" mass="7797">MEKVTSPLTHNISGTAKAAAQTVIAVVWWQENVPNNLTPSDCHDVFFGRGYVGAHNAPSDKLARNHPEQIAS</sequence>
<reference evidence="2" key="1">
    <citation type="submission" date="2022-11" db="UniProtKB">
        <authorList>
            <consortium name="WormBaseParasite"/>
        </authorList>
    </citation>
    <scope>IDENTIFICATION</scope>
</reference>
<evidence type="ECO:0000313" key="2">
    <source>
        <dbReference type="WBParaSite" id="PEQ_0001123001-mRNA-1"/>
    </source>
</evidence>
<organism evidence="1 2">
    <name type="scientific">Parascaris equorum</name>
    <name type="common">Equine roundworm</name>
    <dbReference type="NCBI Taxonomy" id="6256"/>
    <lineage>
        <taxon>Eukaryota</taxon>
        <taxon>Metazoa</taxon>
        <taxon>Ecdysozoa</taxon>
        <taxon>Nematoda</taxon>
        <taxon>Chromadorea</taxon>
        <taxon>Rhabditida</taxon>
        <taxon>Spirurina</taxon>
        <taxon>Ascaridomorpha</taxon>
        <taxon>Ascaridoidea</taxon>
        <taxon>Ascarididae</taxon>
        <taxon>Parascaris</taxon>
    </lineage>
</organism>